<name>A0A4S8EP81_9BURK</name>
<dbReference type="Proteomes" id="UP000308917">
    <property type="component" value="Unassembled WGS sequence"/>
</dbReference>
<dbReference type="RefSeq" id="WP_136575019.1">
    <property type="nucleotide sequence ID" value="NZ_STFG01000054.1"/>
</dbReference>
<dbReference type="EMBL" id="STFG01000054">
    <property type="protein sequence ID" value="THT95304.1"/>
    <property type="molecule type" value="Genomic_DNA"/>
</dbReference>
<evidence type="ECO:0000313" key="3">
    <source>
        <dbReference type="Proteomes" id="UP000308917"/>
    </source>
</evidence>
<accession>A0A4S8EP81</accession>
<reference evidence="2 3" key="1">
    <citation type="journal article" date="2015" name="Antonie Van Leeuwenhoek">
        <title>Lampropedia puyangensis sp. nov., isolated from symptomatic bark of Populus ? euramericana canker and emended description of Lampropedia hyalina (Ehrenberg 1832) Lee et al. 2004.</title>
        <authorList>
            <person name="Li Y."/>
            <person name="Wang T."/>
            <person name="Piao C.G."/>
            <person name="Wang L.F."/>
            <person name="Tian G.Z."/>
            <person name="Zhu T.H."/>
            <person name="Guo M.W."/>
        </authorList>
    </citation>
    <scope>NUCLEOTIDE SEQUENCE [LARGE SCALE GENOMIC DNA]</scope>
    <source>
        <strain evidence="2 3">2-bin</strain>
    </source>
</reference>
<evidence type="ECO:0000313" key="2">
    <source>
        <dbReference type="EMBL" id="THT95304.1"/>
    </source>
</evidence>
<feature type="transmembrane region" description="Helical" evidence="1">
    <location>
        <begin position="12"/>
        <end position="32"/>
    </location>
</feature>
<sequence length="324" mass="36483">MPIGKLKNQYTFLRVMAGFIILTILSLSAHAWQSAQLQPLQARLLGPITPGKVGEVVQIPLYLDNAPDWDSATITLEINPDKQVGNFDPSLVSFEHAIQLGPKKEIGRIIFIPIKVLGDGDFNITGRIEAKAAKGSVFKLTNTENIIYYKLRLGIFSINNAVYFDWVSSEASKKYSDEEFAKINKEFSDIYYKQIELQQERFNAMIGEGVNKKKDITSESIQNLINQGGQWREERDRLFKEMRNNFLKNNSPESATVPTSKDLQKKSEIAGTEKTIEVYFSTDSSESKFLPLDGAEIQLKDNVTGEYISGILVAGKFNFIIPRV</sequence>
<protein>
    <submittedName>
        <fullName evidence="2">Uncharacterized protein</fullName>
    </submittedName>
</protein>
<comment type="caution">
    <text evidence="2">The sequence shown here is derived from an EMBL/GenBank/DDBJ whole genome shotgun (WGS) entry which is preliminary data.</text>
</comment>
<keyword evidence="1" id="KW-0472">Membrane</keyword>
<dbReference type="AlphaFoldDB" id="A0A4S8EP81"/>
<keyword evidence="3" id="KW-1185">Reference proteome</keyword>
<gene>
    <name evidence="2" type="ORF">E9531_17315</name>
</gene>
<evidence type="ECO:0000256" key="1">
    <source>
        <dbReference type="SAM" id="Phobius"/>
    </source>
</evidence>
<proteinExistence type="predicted"/>
<keyword evidence="1" id="KW-0812">Transmembrane</keyword>
<keyword evidence="1" id="KW-1133">Transmembrane helix</keyword>
<organism evidence="2 3">
    <name type="scientific">Lampropedia puyangensis</name>
    <dbReference type="NCBI Taxonomy" id="1330072"/>
    <lineage>
        <taxon>Bacteria</taxon>
        <taxon>Pseudomonadati</taxon>
        <taxon>Pseudomonadota</taxon>
        <taxon>Betaproteobacteria</taxon>
        <taxon>Burkholderiales</taxon>
        <taxon>Comamonadaceae</taxon>
        <taxon>Lampropedia</taxon>
    </lineage>
</organism>